<dbReference type="EMBL" id="VLTN01000012">
    <property type="protein sequence ID" value="KAA0154290.1"/>
    <property type="molecule type" value="Genomic_DNA"/>
</dbReference>
<dbReference type="CDD" id="cd20540">
    <property type="entry name" value="CYCLIN_CCNY_like"/>
    <property type="match status" value="1"/>
</dbReference>
<protein>
    <recommendedName>
        <fullName evidence="4">Cyclin N-terminal domain-containing protein</fullName>
    </recommendedName>
</protein>
<dbReference type="InterPro" id="IPR013922">
    <property type="entry name" value="Cyclin_PHO80-like"/>
</dbReference>
<proteinExistence type="predicted"/>
<keyword evidence="3" id="KW-1185">Reference proteome</keyword>
<dbReference type="Gene3D" id="1.10.472.10">
    <property type="entry name" value="Cyclin-like"/>
    <property type="match status" value="1"/>
</dbReference>
<feature type="region of interest" description="Disordered" evidence="1">
    <location>
        <begin position="316"/>
        <end position="463"/>
    </location>
</feature>
<dbReference type="SUPFAM" id="SSF47954">
    <property type="entry name" value="Cyclin-like"/>
    <property type="match status" value="1"/>
</dbReference>
<feature type="compositionally biased region" description="Pro residues" evidence="1">
    <location>
        <begin position="376"/>
        <end position="389"/>
    </location>
</feature>
<accession>A0A5A8CQ28</accession>
<dbReference type="GO" id="GO:0019901">
    <property type="term" value="F:protein kinase binding"/>
    <property type="evidence" value="ECO:0007669"/>
    <property type="project" value="InterPro"/>
</dbReference>
<organism evidence="2 3">
    <name type="scientific">Cafeteria roenbergensis</name>
    <name type="common">Marine flagellate</name>
    <dbReference type="NCBI Taxonomy" id="33653"/>
    <lineage>
        <taxon>Eukaryota</taxon>
        <taxon>Sar</taxon>
        <taxon>Stramenopiles</taxon>
        <taxon>Bigyra</taxon>
        <taxon>Opalozoa</taxon>
        <taxon>Bicosoecida</taxon>
        <taxon>Cafeteriaceae</taxon>
        <taxon>Cafeteria</taxon>
    </lineage>
</organism>
<evidence type="ECO:0000313" key="2">
    <source>
        <dbReference type="EMBL" id="KAA0154290.1"/>
    </source>
</evidence>
<feature type="region of interest" description="Disordered" evidence="1">
    <location>
        <begin position="474"/>
        <end position="493"/>
    </location>
</feature>
<dbReference type="Proteomes" id="UP000323011">
    <property type="component" value="Unassembled WGS sequence"/>
</dbReference>
<dbReference type="AlphaFoldDB" id="A0A5A8CQ28"/>
<dbReference type="InterPro" id="IPR036915">
    <property type="entry name" value="Cyclin-like_sf"/>
</dbReference>
<name>A0A5A8CQ28_CAFRO</name>
<evidence type="ECO:0000256" key="1">
    <source>
        <dbReference type="SAM" id="MobiDB-lite"/>
    </source>
</evidence>
<sequence length="493" mass="50388">MGGRAGNFTLTLRAESDDVAAGRAAGGGGGGGGGGAGGLAGMLQAAWGWLSGREPEQEGYFGLGFDDAEGGGGGGGGYHGGVGGPAWAASPFRQPQAGTLDVGPTASEVAAAAEAIEAEALREAVWGEDDPYGAVPLASLRFHEREFDCARFAFVFPSASTQPSLLGGAPHAVRRFPRHHRVPTPRAIEEVAALLYRDAELSPECSVIALIYAERLMATAGVTLLACNWRPVLVASLLLASKVWQDLSTWNAEFTDILAEWPLAGINELERRFVSALGFNLFIAPSTFAKYYFALRSLGEDVGFRRRLMGTVLAGSLRPDDASHGPAGASGGAKQPPSRDQHTHRGASGAGEADAHGQGAGGGGRALHGPRGAAPRPRPAPPQPLPPTPVIMAALSNRAGGQQAPGGAGALSSEGRRGGHGAGAGPANLGSHTPQARHVRRATLRRSGRQANAMRTLPHEGMPGGRVAAAALAEPAGVSSGSDADSEGYCRSL</sequence>
<comment type="caution">
    <text evidence="2">The sequence shown here is derived from an EMBL/GenBank/DDBJ whole genome shotgun (WGS) entry which is preliminary data.</text>
</comment>
<reference evidence="2 3" key="1">
    <citation type="submission" date="2019-07" db="EMBL/GenBank/DDBJ databases">
        <title>Genomes of Cafeteria roenbergensis.</title>
        <authorList>
            <person name="Fischer M.G."/>
            <person name="Hackl T."/>
            <person name="Roman M."/>
        </authorList>
    </citation>
    <scope>NUCLEOTIDE SEQUENCE [LARGE SCALE GENOMIC DNA]</scope>
    <source>
        <strain evidence="2 3">BVI</strain>
    </source>
</reference>
<dbReference type="PANTHER" id="PTHR14248">
    <property type="entry name" value="CYCLIN Y, ISOFORM A"/>
    <property type="match status" value="1"/>
</dbReference>
<evidence type="ECO:0008006" key="4">
    <source>
        <dbReference type="Google" id="ProtNLM"/>
    </source>
</evidence>
<feature type="compositionally biased region" description="Basic residues" evidence="1">
    <location>
        <begin position="435"/>
        <end position="448"/>
    </location>
</feature>
<gene>
    <name evidence="2" type="ORF">FNF29_02510</name>
</gene>
<evidence type="ECO:0000313" key="3">
    <source>
        <dbReference type="Proteomes" id="UP000323011"/>
    </source>
</evidence>
<dbReference type="Pfam" id="PF08613">
    <property type="entry name" value="Cyclin"/>
    <property type="match status" value="1"/>
</dbReference>